<dbReference type="Proteomes" id="UP000002383">
    <property type="component" value="Chromosome"/>
</dbReference>
<dbReference type="EMBL" id="CP001339">
    <property type="protein sequence ID" value="ACL71531.1"/>
    <property type="molecule type" value="Genomic_DNA"/>
</dbReference>
<dbReference type="OrthoDB" id="9797300at2"/>
<evidence type="ECO:0008006" key="3">
    <source>
        <dbReference type="Google" id="ProtNLM"/>
    </source>
</evidence>
<evidence type="ECO:0000313" key="1">
    <source>
        <dbReference type="EMBL" id="ACL71531.1"/>
    </source>
</evidence>
<dbReference type="HOGENOM" id="CLU_036594_1_1_6"/>
<dbReference type="KEGG" id="tgr:Tgr7_0433"/>
<reference evidence="1 2" key="1">
    <citation type="journal article" date="2011" name="Stand. Genomic Sci.">
        <title>Complete genome sequence of 'Thioalkalivibrio sulfidophilus' HL-EbGr7.</title>
        <authorList>
            <person name="Muyzer G."/>
            <person name="Sorokin D.Y."/>
            <person name="Mavromatis K."/>
            <person name="Lapidus A."/>
            <person name="Clum A."/>
            <person name="Ivanova N."/>
            <person name="Pati A."/>
            <person name="d'Haeseleer P."/>
            <person name="Woyke T."/>
            <person name="Kyrpides N.C."/>
        </authorList>
    </citation>
    <scope>NUCLEOTIDE SEQUENCE [LARGE SCALE GENOMIC DNA]</scope>
    <source>
        <strain evidence="1 2">HL-EbGR7</strain>
    </source>
</reference>
<dbReference type="InterPro" id="IPR009279">
    <property type="entry name" value="Portal_Mu"/>
</dbReference>
<dbReference type="RefSeq" id="WP_012637020.1">
    <property type="nucleotide sequence ID" value="NC_011901.1"/>
</dbReference>
<proteinExistence type="predicted"/>
<organism evidence="1 2">
    <name type="scientific">Thioalkalivibrio sulfidiphilus (strain HL-EbGR7)</name>
    <dbReference type="NCBI Taxonomy" id="396588"/>
    <lineage>
        <taxon>Bacteria</taxon>
        <taxon>Pseudomonadati</taxon>
        <taxon>Pseudomonadota</taxon>
        <taxon>Gammaproteobacteria</taxon>
        <taxon>Chromatiales</taxon>
        <taxon>Ectothiorhodospiraceae</taxon>
        <taxon>Thioalkalivibrio</taxon>
    </lineage>
</organism>
<name>B8GL13_THISH</name>
<keyword evidence="2" id="KW-1185">Reference proteome</keyword>
<sequence>MDTTDLKKVSRPTLAREIATRTTDPNFFSGLAYLPNPDPILRKLGRTQEVYDGIAADAHVLGELRSVRSALLGFEWRLESGGDSPADARALELCEQVMERRPAPGLRWPDTIWSMTDAVFRGHAVHEVVWQRQDRFLVPAAIIDRPQRRFVFSTENKLRLLTRQHPVDGEELGPYKWLLTRHMASHDNPYGVALFSSCFWPYTFKHSGYRFFVKFCEKYGLPWAVGKYPPGTPQSEQNAIADALAQMIEDAVAAFPDSGAVELIEARHAGEPVQERLINLCNREMSKALTSQTLATEIQGEGSRAASETHRSREVAVNESDRSLIADTMNELLSWVTELNIPGAQPPTFEFYEEAEAREEWVTVLEKARRFVAVPKWFAHERLQIPQPTQEEIAKGDLLPGFGEQSPGPMFSKAVCPQCGGAHDHAAPSPLPDLVTLEAALDGIDEGELQEQIEPVINPILEFVREVGPEAAMTRMAEVYDHMDTSRLEDLVSRVLFVSMVWGRINGRDT</sequence>
<dbReference type="AlphaFoldDB" id="B8GL13"/>
<accession>B8GL13</accession>
<dbReference type="Pfam" id="PF06074">
    <property type="entry name" value="Portal_Mu"/>
    <property type="match status" value="1"/>
</dbReference>
<gene>
    <name evidence="1" type="ordered locus">Tgr7_0433</name>
</gene>
<evidence type="ECO:0000313" key="2">
    <source>
        <dbReference type="Proteomes" id="UP000002383"/>
    </source>
</evidence>
<protein>
    <recommendedName>
        <fullName evidence="3">Mu-like prophage FluMu protein gp29</fullName>
    </recommendedName>
</protein>
<dbReference type="STRING" id="396588.Tgr7_0433"/>
<dbReference type="eggNOG" id="COG4383">
    <property type="taxonomic scope" value="Bacteria"/>
</dbReference>